<evidence type="ECO:0000313" key="2">
    <source>
        <dbReference type="Proteomes" id="UP000054776"/>
    </source>
</evidence>
<proteinExistence type="predicted"/>
<dbReference type="InParanoid" id="A0A0V1B8M7"/>
<keyword evidence="2" id="KW-1185">Reference proteome</keyword>
<sequence length="62" mass="7096">MRIHEKNRKERSVRSTGTSTAPRRLLVVVVGLTNPIRDAFVEDVRQQQQLQRCSYSLASPTD</sequence>
<evidence type="ECO:0000313" key="1">
    <source>
        <dbReference type="EMBL" id="KRY33343.1"/>
    </source>
</evidence>
<gene>
    <name evidence="1" type="ORF">T01_2563</name>
</gene>
<dbReference type="EMBL" id="JYDH01000083">
    <property type="protein sequence ID" value="KRY33343.1"/>
    <property type="molecule type" value="Genomic_DNA"/>
</dbReference>
<organism evidence="1 2">
    <name type="scientific">Trichinella spiralis</name>
    <name type="common">Trichina worm</name>
    <dbReference type="NCBI Taxonomy" id="6334"/>
    <lineage>
        <taxon>Eukaryota</taxon>
        <taxon>Metazoa</taxon>
        <taxon>Ecdysozoa</taxon>
        <taxon>Nematoda</taxon>
        <taxon>Enoplea</taxon>
        <taxon>Dorylaimia</taxon>
        <taxon>Trichinellida</taxon>
        <taxon>Trichinellidae</taxon>
        <taxon>Trichinella</taxon>
    </lineage>
</organism>
<comment type="caution">
    <text evidence="1">The sequence shown here is derived from an EMBL/GenBank/DDBJ whole genome shotgun (WGS) entry which is preliminary data.</text>
</comment>
<dbReference type="AlphaFoldDB" id="A0A0V1B8M7"/>
<reference evidence="1 2" key="1">
    <citation type="submission" date="2015-01" db="EMBL/GenBank/DDBJ databases">
        <title>Evolution of Trichinella species and genotypes.</title>
        <authorList>
            <person name="Korhonen P.K."/>
            <person name="Edoardo P."/>
            <person name="Giuseppe L.R."/>
            <person name="Gasser R.B."/>
        </authorList>
    </citation>
    <scope>NUCLEOTIDE SEQUENCE [LARGE SCALE GENOMIC DNA]</scope>
    <source>
        <strain evidence="1">ISS3</strain>
    </source>
</reference>
<dbReference type="Proteomes" id="UP000054776">
    <property type="component" value="Unassembled WGS sequence"/>
</dbReference>
<name>A0A0V1B8M7_TRISP</name>
<accession>A0A0V1B8M7</accession>
<protein>
    <submittedName>
        <fullName evidence="1">Uncharacterized protein</fullName>
    </submittedName>
</protein>